<protein>
    <recommendedName>
        <fullName evidence="2">DUF3455 domain-containing protein</fullName>
    </recommendedName>
</protein>
<accession>E1TI58</accession>
<proteinExistence type="predicted"/>
<sequence>MPKHALADPSRVAAPLVRPAPAAANVANVAVRAALALALASLMAACADPAPGGAQLKIAQQQKLVPPANETLPLSLRADSQEVLQDVLSAVGDEVWNCRRSGAALQWTSAGAEATLVDQARKSVGTVMPNRMFSAYDGSYVIGRVTADETVTPGALPWQRVTARFNAGERTGDGRFARTTSVQRVLTSGGLPPNPLCTQEGVSLFVPYSATYLFYRASDPDAVVPTPEPPLDAASATQ</sequence>
<dbReference type="AlphaFoldDB" id="E1TI58"/>
<name>E1TI58_BURSG</name>
<dbReference type="KEGG" id="bgf:BC1003_3625"/>
<organism evidence="1">
    <name type="scientific">Burkholderia sp. (strain CCGE1003)</name>
    <dbReference type="NCBI Taxonomy" id="640512"/>
    <lineage>
        <taxon>Bacteria</taxon>
        <taxon>Pseudomonadati</taxon>
        <taxon>Pseudomonadota</taxon>
        <taxon>Betaproteobacteria</taxon>
        <taxon>Burkholderiales</taxon>
        <taxon>Burkholderiaceae</taxon>
        <taxon>Burkholderia</taxon>
    </lineage>
</organism>
<evidence type="ECO:0000313" key="1">
    <source>
        <dbReference type="EMBL" id="ADN59566.1"/>
    </source>
</evidence>
<dbReference type="InterPro" id="IPR021851">
    <property type="entry name" value="DUF3455"/>
</dbReference>
<gene>
    <name evidence="1" type="ordered locus">BC1003_3625</name>
</gene>
<dbReference type="Pfam" id="PF11937">
    <property type="entry name" value="DUF3455"/>
    <property type="match status" value="1"/>
</dbReference>
<dbReference type="PANTHER" id="PTHR35567">
    <property type="entry name" value="MALATE DEHYDROGENASE (AFU_ORTHOLOGUE AFUA_2G13800)"/>
    <property type="match status" value="1"/>
</dbReference>
<dbReference type="STRING" id="640512.BC1003_3625"/>
<dbReference type="eggNOG" id="ENOG5031A1Y">
    <property type="taxonomic scope" value="Bacteria"/>
</dbReference>
<dbReference type="EMBL" id="CP002218">
    <property type="protein sequence ID" value="ADN59566.1"/>
    <property type="molecule type" value="Genomic_DNA"/>
</dbReference>
<dbReference type="HOGENOM" id="CLU_1264949_0_0_4"/>
<evidence type="ECO:0008006" key="2">
    <source>
        <dbReference type="Google" id="ProtNLM"/>
    </source>
</evidence>
<reference evidence="1" key="1">
    <citation type="submission" date="2010-09" db="EMBL/GenBank/DDBJ databases">
        <title>Complete sequence of chromosome2 of Burkholderia sp. CCGE1003.</title>
        <authorList>
            <consortium name="US DOE Joint Genome Institute"/>
            <person name="Lucas S."/>
            <person name="Copeland A."/>
            <person name="Lapidus A."/>
            <person name="Cheng J.-F."/>
            <person name="Bruce D."/>
            <person name="Goodwin L."/>
            <person name="Pitluck S."/>
            <person name="Daligault H."/>
            <person name="Davenport K."/>
            <person name="Detter J.C."/>
            <person name="Han C."/>
            <person name="Tapia R."/>
            <person name="Land M."/>
            <person name="Hauser L."/>
            <person name="Jeffries C."/>
            <person name="Kyrpides N."/>
            <person name="Ivanova N."/>
            <person name="Ovchinnikova G."/>
            <person name="Martinez-Romero E."/>
            <person name="Rogel M.A."/>
            <person name="Auchtung J."/>
            <person name="Tiedje J.M."/>
            <person name="Woyke T."/>
        </authorList>
    </citation>
    <scope>NUCLEOTIDE SEQUENCE</scope>
    <source>
        <strain evidence="1">CCGE1003</strain>
    </source>
</reference>
<dbReference type="PANTHER" id="PTHR35567:SF1">
    <property type="entry name" value="CONSERVED FUNGAL PROTEIN (AFU_ORTHOLOGUE AFUA_1G14230)"/>
    <property type="match status" value="1"/>
</dbReference>